<accession>A0A8J7QYN0</accession>
<comment type="caution">
    <text evidence="1">The sequence shown here is derived from an EMBL/GenBank/DDBJ whole genome shotgun (WGS) entry which is preliminary data.</text>
</comment>
<keyword evidence="2" id="KW-1185">Reference proteome</keyword>
<protein>
    <submittedName>
        <fullName evidence="1">Uncharacterized protein</fullName>
    </submittedName>
</protein>
<evidence type="ECO:0000313" key="1">
    <source>
        <dbReference type="EMBL" id="MBP0437657.1"/>
    </source>
</evidence>
<sequence length="62" mass="6707">MQRRADASAQRQSQQNLDASWECLLEDMAHGNKSATEAGECAEGEIFTRASPLPASRAIGPF</sequence>
<dbReference type="RefSeq" id="WP_209333650.1">
    <property type="nucleotide sequence ID" value="NZ_JAGIYY010000001.1"/>
</dbReference>
<dbReference type="AlphaFoldDB" id="A0A8J7QYN0"/>
<dbReference type="EMBL" id="JAGIYY010000001">
    <property type="protein sequence ID" value="MBP0437657.1"/>
    <property type="molecule type" value="Genomic_DNA"/>
</dbReference>
<dbReference type="Proteomes" id="UP000666240">
    <property type="component" value="Unassembled WGS sequence"/>
</dbReference>
<evidence type="ECO:0000313" key="2">
    <source>
        <dbReference type="Proteomes" id="UP000666240"/>
    </source>
</evidence>
<gene>
    <name evidence="1" type="ORF">J5Y06_03180</name>
</gene>
<name>A0A8J7QYN0_9HYPH</name>
<organism evidence="1 2">
    <name type="scientific">Tianweitania sediminis</name>
    <dbReference type="NCBI Taxonomy" id="1502156"/>
    <lineage>
        <taxon>Bacteria</taxon>
        <taxon>Pseudomonadati</taxon>
        <taxon>Pseudomonadota</taxon>
        <taxon>Alphaproteobacteria</taxon>
        <taxon>Hyphomicrobiales</taxon>
        <taxon>Phyllobacteriaceae</taxon>
        <taxon>Tianweitania</taxon>
    </lineage>
</organism>
<reference evidence="1" key="1">
    <citation type="submission" date="2021-03" db="EMBL/GenBank/DDBJ databases">
        <title>Genome sequencing and assembly of Tianweitania sediminis.</title>
        <authorList>
            <person name="Chhetri G."/>
        </authorList>
    </citation>
    <scope>NUCLEOTIDE SEQUENCE</scope>
    <source>
        <strain evidence="1">Z8</strain>
    </source>
</reference>
<proteinExistence type="predicted"/>